<evidence type="ECO:0000256" key="1">
    <source>
        <dbReference type="ARBA" id="ARBA00004370"/>
    </source>
</evidence>
<dbReference type="PANTHER" id="PTHR47844">
    <property type="entry name" value="SYNTHASE CPS1, PUTATIVE (AFU_ORTHOLOGUE AFUA_7G02500)-RELATED"/>
    <property type="match status" value="1"/>
</dbReference>
<feature type="transmembrane region" description="Helical" evidence="8">
    <location>
        <begin position="38"/>
        <end position="56"/>
    </location>
</feature>
<name>A0A084AKR8_STACB</name>
<evidence type="ECO:0000313" key="10">
    <source>
        <dbReference type="Proteomes" id="UP000028045"/>
    </source>
</evidence>
<dbReference type="OrthoDB" id="2849215at2759"/>
<proteinExistence type="predicted"/>
<feature type="transmembrane region" description="Helical" evidence="8">
    <location>
        <begin position="341"/>
        <end position="365"/>
    </location>
</feature>
<evidence type="ECO:0000256" key="4">
    <source>
        <dbReference type="ARBA" id="ARBA00022692"/>
    </source>
</evidence>
<keyword evidence="2" id="KW-0328">Glycosyltransferase</keyword>
<dbReference type="Proteomes" id="UP000028045">
    <property type="component" value="Unassembled WGS sequence"/>
</dbReference>
<dbReference type="GO" id="GO:0016020">
    <property type="term" value="C:membrane"/>
    <property type="evidence" value="ECO:0007669"/>
    <property type="project" value="UniProtKB-SubCell"/>
</dbReference>
<dbReference type="HOGENOM" id="CLU_019940_4_1_1"/>
<evidence type="ECO:0008006" key="11">
    <source>
        <dbReference type="Google" id="ProtNLM"/>
    </source>
</evidence>
<feature type="transmembrane region" description="Helical" evidence="8">
    <location>
        <begin position="12"/>
        <end position="32"/>
    </location>
</feature>
<reference evidence="9 10" key="1">
    <citation type="journal article" date="2014" name="BMC Genomics">
        <title>Comparative genome sequencing reveals chemotype-specific gene clusters in the toxigenic black mold Stachybotrys.</title>
        <authorList>
            <person name="Semeiks J."/>
            <person name="Borek D."/>
            <person name="Otwinowski Z."/>
            <person name="Grishin N.V."/>
        </authorList>
    </citation>
    <scope>NUCLEOTIDE SEQUENCE [LARGE SCALE GENOMIC DNA]</scope>
    <source>
        <strain evidence="10">CBS 109288 / IBT 7711</strain>
    </source>
</reference>
<keyword evidence="4 8" id="KW-0812">Transmembrane</keyword>
<dbReference type="InterPro" id="IPR052427">
    <property type="entry name" value="Glycosyltrans_GT2/GT47"/>
</dbReference>
<dbReference type="EMBL" id="KL648680">
    <property type="protein sequence ID" value="KEY65897.1"/>
    <property type="molecule type" value="Genomic_DNA"/>
</dbReference>
<dbReference type="AlphaFoldDB" id="A0A084AKR8"/>
<evidence type="ECO:0000313" key="9">
    <source>
        <dbReference type="EMBL" id="KEY65897.1"/>
    </source>
</evidence>
<evidence type="ECO:0000256" key="2">
    <source>
        <dbReference type="ARBA" id="ARBA00022676"/>
    </source>
</evidence>
<accession>A0A084AKR8</accession>
<organism evidence="9 10">
    <name type="scientific">Stachybotrys chartarum (strain CBS 109288 / IBT 7711)</name>
    <name type="common">Toxic black mold</name>
    <name type="synonym">Stilbospora chartarum</name>
    <dbReference type="NCBI Taxonomy" id="1280523"/>
    <lineage>
        <taxon>Eukaryota</taxon>
        <taxon>Fungi</taxon>
        <taxon>Dikarya</taxon>
        <taxon>Ascomycota</taxon>
        <taxon>Pezizomycotina</taxon>
        <taxon>Sordariomycetes</taxon>
        <taxon>Hypocreomycetidae</taxon>
        <taxon>Hypocreales</taxon>
        <taxon>Stachybotryaceae</taxon>
        <taxon>Stachybotrys</taxon>
    </lineage>
</organism>
<dbReference type="SUPFAM" id="SSF53448">
    <property type="entry name" value="Nucleotide-diphospho-sugar transferases"/>
    <property type="match status" value="1"/>
</dbReference>
<keyword evidence="3" id="KW-0808">Transferase</keyword>
<evidence type="ECO:0000256" key="3">
    <source>
        <dbReference type="ARBA" id="ARBA00022679"/>
    </source>
</evidence>
<feature type="transmembrane region" description="Helical" evidence="8">
    <location>
        <begin position="386"/>
        <end position="407"/>
    </location>
</feature>
<evidence type="ECO:0000256" key="6">
    <source>
        <dbReference type="ARBA" id="ARBA00023136"/>
    </source>
</evidence>
<sequence length="448" mass="50879">MAKPVKDKRACWLWLLRIALVLAHGLPIALAWSLVSDGWMSVFITLYTLRYVRLIVDCVGWMSYKPAPVLLTPRYAREHVSVIVPTVDPKSPEFAACIESISSHGPACVYLSTVGPQLHEDCEEILENLRLKYRQVRFMVFSVVEASKRRQIAQVMPYVSTPVTILADDHVFWPHRKFLPSVLAPLDDGDVGVVATKKQEYRASDALDNGLYVVSGRTAVYLTGFLKDSKLLERFCNEKFFLGRFGGDSGLGPDDDNFLTREILKKGKKIRFQYTDEATVETTLGEWPKLWDQNLRWARTTWRSNPVMLRDLSFFATYTWSYFMVYWARMVNFALFWDVGLLLSLSMCQGVGAAALIPVVVWILATKFVKCIPLIMRHPADLPLMVFQVAFGYVHSFIKLWSLLTFWNHGWSGRDLAAVNAEAVAHLDEKPSDHDGRLTASKSGFTLP</sequence>
<evidence type="ECO:0000256" key="5">
    <source>
        <dbReference type="ARBA" id="ARBA00022989"/>
    </source>
</evidence>
<keyword evidence="7" id="KW-0325">Glycoprotein</keyword>
<comment type="subcellular location">
    <subcellularLocation>
        <location evidence="1">Membrane</location>
    </subcellularLocation>
</comment>
<feature type="transmembrane region" description="Helical" evidence="8">
    <location>
        <begin position="312"/>
        <end position="329"/>
    </location>
</feature>
<dbReference type="GO" id="GO:0016757">
    <property type="term" value="F:glycosyltransferase activity"/>
    <property type="evidence" value="ECO:0007669"/>
    <property type="project" value="UniProtKB-KW"/>
</dbReference>
<evidence type="ECO:0000256" key="7">
    <source>
        <dbReference type="ARBA" id="ARBA00023180"/>
    </source>
</evidence>
<gene>
    <name evidence="9" type="ORF">S7711_09404</name>
</gene>
<keyword evidence="5 8" id="KW-1133">Transmembrane helix</keyword>
<protein>
    <recommendedName>
        <fullName evidence="11">Glycosyltransferase 2-like domain-containing protein</fullName>
    </recommendedName>
</protein>
<keyword evidence="6 8" id="KW-0472">Membrane</keyword>
<evidence type="ECO:0000256" key="8">
    <source>
        <dbReference type="SAM" id="Phobius"/>
    </source>
</evidence>
<keyword evidence="10" id="KW-1185">Reference proteome</keyword>
<dbReference type="PANTHER" id="PTHR47844:SF1">
    <property type="entry name" value="EXOSTOSIN-LIKE 2"/>
    <property type="match status" value="1"/>
</dbReference>
<dbReference type="InterPro" id="IPR029044">
    <property type="entry name" value="Nucleotide-diphossugar_trans"/>
</dbReference>